<sequence length="119" mass="14091">MTVQQLLNIATNKTKFQSLADYAEYGLRYLEFIKTHLQAVIVSQNEHNYRFFQYKKDGTFNVTRPINANLMLSFEEFEQKQRVFFSILQRIREQSANTKENRHLLNTFIYTAQQSIGAT</sequence>
<evidence type="ECO:0000313" key="1">
    <source>
        <dbReference type="EMBL" id="GAK57284.1"/>
    </source>
</evidence>
<keyword evidence="2" id="KW-1185">Reference proteome</keyword>
<accession>A0A081BY79</accession>
<protein>
    <submittedName>
        <fullName evidence="1">Uncharacterized protein</fullName>
    </submittedName>
</protein>
<dbReference type="eggNOG" id="ENOG5034505">
    <property type="taxonomic scope" value="Bacteria"/>
</dbReference>
<evidence type="ECO:0000313" key="2">
    <source>
        <dbReference type="Proteomes" id="UP000030661"/>
    </source>
</evidence>
<name>A0A081BY79_VECG1</name>
<organism evidence="1">
    <name type="scientific">Vecturithrix granuli</name>
    <dbReference type="NCBI Taxonomy" id="1499967"/>
    <lineage>
        <taxon>Bacteria</taxon>
        <taxon>Candidatus Moduliflexota</taxon>
        <taxon>Candidatus Vecturitrichia</taxon>
        <taxon>Candidatus Vecturitrichales</taxon>
        <taxon>Candidatus Vecturitrichaceae</taxon>
        <taxon>Candidatus Vecturithrix</taxon>
    </lineage>
</organism>
<proteinExistence type="predicted"/>
<dbReference type="STRING" id="1499967.U27_04249"/>
<dbReference type="HOGENOM" id="CLU_2056743_0_0_0"/>
<gene>
    <name evidence="1" type="ORF">U27_04249</name>
</gene>
<dbReference type="EMBL" id="DF820465">
    <property type="protein sequence ID" value="GAK57284.1"/>
    <property type="molecule type" value="Genomic_DNA"/>
</dbReference>
<dbReference type="AlphaFoldDB" id="A0A081BY79"/>
<dbReference type="Proteomes" id="UP000030661">
    <property type="component" value="Unassembled WGS sequence"/>
</dbReference>
<reference evidence="1" key="1">
    <citation type="journal article" date="2015" name="PeerJ">
        <title>First genomic representation of candidate bacterial phylum KSB3 points to enhanced environmental sensing as a trigger of wastewater bulking.</title>
        <authorList>
            <person name="Sekiguchi Y."/>
            <person name="Ohashi A."/>
            <person name="Parks D.H."/>
            <person name="Yamauchi T."/>
            <person name="Tyson G.W."/>
            <person name="Hugenholtz P."/>
        </authorList>
    </citation>
    <scope>NUCLEOTIDE SEQUENCE [LARGE SCALE GENOMIC DNA]</scope>
</reference>